<feature type="compositionally biased region" description="Basic residues" evidence="2">
    <location>
        <begin position="551"/>
        <end position="566"/>
    </location>
</feature>
<feature type="compositionally biased region" description="Acidic residues" evidence="2">
    <location>
        <begin position="451"/>
        <end position="463"/>
    </location>
</feature>
<dbReference type="InterPro" id="IPR008160">
    <property type="entry name" value="Collagen"/>
</dbReference>
<evidence type="ECO:0000313" key="5">
    <source>
        <dbReference type="WBParaSite" id="HCON_00141080-00001"/>
    </source>
</evidence>
<evidence type="ECO:0000256" key="2">
    <source>
        <dbReference type="SAM" id="MobiDB-lite"/>
    </source>
</evidence>
<feature type="region of interest" description="Disordered" evidence="2">
    <location>
        <begin position="734"/>
        <end position="773"/>
    </location>
</feature>
<dbReference type="Pfam" id="PF01391">
    <property type="entry name" value="Collagen"/>
    <property type="match status" value="2"/>
</dbReference>
<dbReference type="OMA" id="HITFVDR"/>
<feature type="region of interest" description="Disordered" evidence="2">
    <location>
        <begin position="675"/>
        <end position="694"/>
    </location>
</feature>
<keyword evidence="1" id="KW-0677">Repeat</keyword>
<feature type="compositionally biased region" description="Basic and acidic residues" evidence="2">
    <location>
        <begin position="464"/>
        <end position="474"/>
    </location>
</feature>
<keyword evidence="4" id="KW-1185">Reference proteome</keyword>
<feature type="region of interest" description="Disordered" evidence="2">
    <location>
        <begin position="242"/>
        <end position="349"/>
    </location>
</feature>
<dbReference type="OrthoDB" id="6380629at2759"/>
<accession>A0A7I4YWC0</accession>
<feature type="compositionally biased region" description="Polar residues" evidence="2">
    <location>
        <begin position="510"/>
        <end position="526"/>
    </location>
</feature>
<name>A0A7I4YWC0_HAECO</name>
<feature type="region of interest" description="Disordered" evidence="2">
    <location>
        <begin position="545"/>
        <end position="574"/>
    </location>
</feature>
<protein>
    <submittedName>
        <fullName evidence="5">Col_cuticle_N domain-containing protein</fullName>
    </submittedName>
</protein>
<feature type="region of interest" description="Disordered" evidence="2">
    <location>
        <begin position="135"/>
        <end position="165"/>
    </location>
</feature>
<feature type="compositionally biased region" description="Basic and acidic residues" evidence="2">
    <location>
        <begin position="142"/>
        <end position="151"/>
    </location>
</feature>
<dbReference type="PANTHER" id="PTHR24637:SF417">
    <property type="entry name" value="COL_CUTICLE_N DOMAIN-CONTAINING PROTEIN"/>
    <property type="match status" value="1"/>
</dbReference>
<feature type="compositionally biased region" description="Polar residues" evidence="2">
    <location>
        <begin position="750"/>
        <end position="759"/>
    </location>
</feature>
<feature type="region of interest" description="Disordered" evidence="2">
    <location>
        <begin position="790"/>
        <end position="825"/>
    </location>
</feature>
<feature type="compositionally biased region" description="Low complexity" evidence="2">
    <location>
        <begin position="808"/>
        <end position="822"/>
    </location>
</feature>
<dbReference type="PANTHER" id="PTHR24637">
    <property type="entry name" value="COLLAGEN"/>
    <property type="match status" value="1"/>
</dbReference>
<sequence>MSSFSGIDITHAVAQQRRFKTIQIFAEIEVMMPMESTSKGIQVISSVTIAMSIGVVVVISNVIFVPIVWNEISLTWNQLEQQLRDVEAIRISIKKALDTLPVELTRQARDLASTFHLKATAGRRDNGVIDKTRQYTHPKATHTQEKGESRKTHLSQANTSRIETDWSLQQRRAMRCNALPVCSLENKCPSGPPGPPGQNGEDGSPGRRGTPGMRGLHSMDVTAQYIFAGCLVCPAGPDGAPGERGQIGITGPKGAPGLHGLPGRNGAPGSPGDIGPPGKPGKTGNAGEAGPRGMNGMVLEGLPGVKGKPGSRGPRGKRGDHGKNINVKGDAGPQGRAGDEGVPGLRGPEGPLGAMGLPGIPGVSPDCDCKQIIREQTTQHHTSQTAQRHLRVHVLESQDRDAHLASVLSSLKTIKAADRNFETSNEEEELSPREGSGEESEIATTTQPNYAEEEGPIQDFEESKEEHEAADSVHESSTTASISLPEEQNGANVGLAPEMPVIELTSEKINSPTKVGTDPLPSTESEQPSHEIYDVLVKVPTRTSKANGGVHRARKFGRKSTRKPSGHSRFPQPHLNVKQLSGNRNRKGVKKFKVDGDAGAVESEAEKGSVSLERPPMLEVSGDNNFVVRPNTKKSRSRSGQFSKPAFDIGMVFAARERKRKRLLAQRGELVHRDQSKRLRSTVSNSSLNQRNSKKQINPNVDLIILPRPALTAYPVRNPTISIFNAMSNDIRTESSSSALKQPQRAFGPLTSQQKNSIPLVTPSEGEIPVPDDVERRLYAVENELRSVADVRRRSSDEEASSGHSEEGNGSSSSQSLGASEVPLPPEIIPPLTIAIDKELESGMIGKIRESEYALPVGLPAKIAMIYSTEPEEHKAGSDIVREQSFDKNLVEGYVYPIDRIMDKQNSIVDLGFFAPWNTGKKRIHILLDRDSQKPTDDYVGITSRSHTESERIPAKEHITFVDRAPYSPLARARTIISDIPSPEVVEAVEAKPSDTKRFHVSELVSDKNRRGYLHTGTKLVRVSTGNVAKKQSIGGQKKTSLAASKKKSITLPSKKHSKIMPEYTGGRKGYEAIGRTQNSPNIWKIETMRLL</sequence>
<feature type="region of interest" description="Disordered" evidence="2">
    <location>
        <begin position="419"/>
        <end position="492"/>
    </location>
</feature>
<evidence type="ECO:0000313" key="4">
    <source>
        <dbReference type="Proteomes" id="UP000025227"/>
    </source>
</evidence>
<feature type="compositionally biased region" description="Polar residues" evidence="2">
    <location>
        <begin position="681"/>
        <end position="694"/>
    </location>
</feature>
<keyword evidence="3" id="KW-0472">Membrane</keyword>
<keyword evidence="3" id="KW-1133">Transmembrane helix</keyword>
<keyword evidence="3" id="KW-0812">Transmembrane</keyword>
<organism evidence="4 5">
    <name type="scientific">Haemonchus contortus</name>
    <name type="common">Barber pole worm</name>
    <dbReference type="NCBI Taxonomy" id="6289"/>
    <lineage>
        <taxon>Eukaryota</taxon>
        <taxon>Metazoa</taxon>
        <taxon>Ecdysozoa</taxon>
        <taxon>Nematoda</taxon>
        <taxon>Chromadorea</taxon>
        <taxon>Rhabditida</taxon>
        <taxon>Rhabditina</taxon>
        <taxon>Rhabditomorpha</taxon>
        <taxon>Strongyloidea</taxon>
        <taxon>Trichostrongylidae</taxon>
        <taxon>Haemonchus</taxon>
    </lineage>
</organism>
<proteinExistence type="predicted"/>
<feature type="region of interest" description="Disordered" evidence="2">
    <location>
        <begin position="510"/>
        <end position="529"/>
    </location>
</feature>
<feature type="transmembrane region" description="Helical" evidence="3">
    <location>
        <begin position="41"/>
        <end position="69"/>
    </location>
</feature>
<feature type="compositionally biased region" description="Polar residues" evidence="2">
    <location>
        <begin position="154"/>
        <end position="165"/>
    </location>
</feature>
<dbReference type="AlphaFoldDB" id="A0A7I4YWC0"/>
<dbReference type="Proteomes" id="UP000025227">
    <property type="component" value="Unplaced"/>
</dbReference>
<reference evidence="5" key="1">
    <citation type="submission" date="2020-12" db="UniProtKB">
        <authorList>
            <consortium name="WormBaseParasite"/>
        </authorList>
    </citation>
    <scope>IDENTIFICATION</scope>
    <source>
        <strain evidence="5">MHco3</strain>
    </source>
</reference>
<dbReference type="WBParaSite" id="HCON_00141080-00001">
    <property type="protein sequence ID" value="HCON_00141080-00001"/>
    <property type="gene ID" value="HCON_00141080"/>
</dbReference>
<evidence type="ECO:0000256" key="3">
    <source>
        <dbReference type="SAM" id="Phobius"/>
    </source>
</evidence>
<evidence type="ECO:0000256" key="1">
    <source>
        <dbReference type="ARBA" id="ARBA00022737"/>
    </source>
</evidence>
<feature type="region of interest" description="Disordered" evidence="2">
    <location>
        <begin position="187"/>
        <end position="215"/>
    </location>
</feature>
<feature type="compositionally biased region" description="Low complexity" evidence="2">
    <location>
        <begin position="303"/>
        <end position="312"/>
    </location>
</feature>
<dbReference type="Gene3D" id="1.20.5.320">
    <property type="entry name" value="6-Phosphogluconate Dehydrogenase, domain 3"/>
    <property type="match status" value="1"/>
</dbReference>